<dbReference type="Pfam" id="PF01497">
    <property type="entry name" value="Peripla_BP_2"/>
    <property type="match status" value="1"/>
</dbReference>
<dbReference type="EMBL" id="JACIEE010000012">
    <property type="protein sequence ID" value="MBB3979612.1"/>
    <property type="molecule type" value="Genomic_DNA"/>
</dbReference>
<dbReference type="SUPFAM" id="SSF53807">
    <property type="entry name" value="Helical backbone' metal receptor"/>
    <property type="match status" value="1"/>
</dbReference>
<sequence length="362" mass="38315">MTSLVFSAVPARAEIVLRDAIGREVRLEAPARRIVTNESLLLYSLALLDPDPVAIIVGWAAPRRIDSGIYDAFRRRFPAIDVIPEVGSVVPANVSLEAILSTAPDLFVVSLWDPGWDMIAEQLGIMGVPVIFLDSPDRAGHGPAEATAFSIGLLGNAIGRTDEARAFGDFVTSRYRVVADRLATVTARPTVLIDVHAGTLCCYTPGSGNRMTQYLELAGGHSIGADAASGYDGQLGPEFVLQANPDVYIGTGSPHLSMQGGLVIGGGIAADTAQKSLRDVTSRNLLGSLSAVQNGRAFGISHQLTISALNVLAFECFAKWLHPEALAEVDPERTLAEINERFLAIKLEGTFWTGLGGAASAP</sequence>
<organism evidence="2 3">
    <name type="scientific">Mycoplana azooxidifex</name>
    <dbReference type="NCBI Taxonomy" id="1636188"/>
    <lineage>
        <taxon>Bacteria</taxon>
        <taxon>Pseudomonadati</taxon>
        <taxon>Pseudomonadota</taxon>
        <taxon>Alphaproteobacteria</taxon>
        <taxon>Hyphomicrobiales</taxon>
        <taxon>Rhizobiaceae</taxon>
        <taxon>Mycoplana</taxon>
    </lineage>
</organism>
<comment type="caution">
    <text evidence="2">The sequence shown here is derived from an EMBL/GenBank/DDBJ whole genome shotgun (WGS) entry which is preliminary data.</text>
</comment>
<dbReference type="PANTHER" id="PTHR30535">
    <property type="entry name" value="VITAMIN B12-BINDING PROTEIN"/>
    <property type="match status" value="1"/>
</dbReference>
<dbReference type="InterPro" id="IPR050902">
    <property type="entry name" value="ABC_Transporter_SBP"/>
</dbReference>
<evidence type="ECO:0000259" key="1">
    <source>
        <dbReference type="PROSITE" id="PS50983"/>
    </source>
</evidence>
<dbReference type="AlphaFoldDB" id="A0A7W6DBH9"/>
<proteinExistence type="predicted"/>
<dbReference type="PROSITE" id="PS50983">
    <property type="entry name" value="FE_B12_PBP"/>
    <property type="match status" value="1"/>
</dbReference>
<dbReference type="PANTHER" id="PTHR30535:SF34">
    <property type="entry name" value="MOLYBDATE-BINDING PROTEIN MOLA"/>
    <property type="match status" value="1"/>
</dbReference>
<dbReference type="RefSeq" id="WP_246422886.1">
    <property type="nucleotide sequence ID" value="NZ_JACIEE010000012.1"/>
</dbReference>
<gene>
    <name evidence="2" type="ORF">GGQ64_004856</name>
</gene>
<keyword evidence="3" id="KW-1185">Reference proteome</keyword>
<dbReference type="Gene3D" id="3.40.50.1980">
    <property type="entry name" value="Nitrogenase molybdenum iron protein domain"/>
    <property type="match status" value="2"/>
</dbReference>
<name>A0A7W6DBH9_9HYPH</name>
<reference evidence="2 3" key="1">
    <citation type="submission" date="2020-08" db="EMBL/GenBank/DDBJ databases">
        <title>Genomic Encyclopedia of Type Strains, Phase IV (KMG-IV): sequencing the most valuable type-strain genomes for metagenomic binning, comparative biology and taxonomic classification.</title>
        <authorList>
            <person name="Goeker M."/>
        </authorList>
    </citation>
    <scope>NUCLEOTIDE SEQUENCE [LARGE SCALE GENOMIC DNA]</scope>
    <source>
        <strain evidence="2 3">DSM 100211</strain>
    </source>
</reference>
<dbReference type="Proteomes" id="UP000574761">
    <property type="component" value="Unassembled WGS sequence"/>
</dbReference>
<evidence type="ECO:0000313" key="2">
    <source>
        <dbReference type="EMBL" id="MBB3979612.1"/>
    </source>
</evidence>
<feature type="domain" description="Fe/B12 periplasmic-binding" evidence="1">
    <location>
        <begin position="33"/>
        <end position="329"/>
    </location>
</feature>
<accession>A0A7W6DBH9</accession>
<evidence type="ECO:0000313" key="3">
    <source>
        <dbReference type="Proteomes" id="UP000574761"/>
    </source>
</evidence>
<dbReference type="InterPro" id="IPR002491">
    <property type="entry name" value="ABC_transptr_periplasmic_BD"/>
</dbReference>
<protein>
    <submittedName>
        <fullName evidence="2">Iron complex transport system substrate-binding protein</fullName>
    </submittedName>
</protein>